<dbReference type="Proteomes" id="UP000447873">
    <property type="component" value="Unassembled WGS sequence"/>
</dbReference>
<sequence length="163" mass="19088">MSTIPDKEAWEGHPDFKPLAYGHEYINILRFWASVYKSFSEAQVSDRLESLTSKLTTELGEYVEKGEGSQPFHQVLKEMVEPVKGIIKALKTKENTDIDAEVGVLVESLKKYDDKLYETGLITSIKWDWPLTEEDKEEMRKRWERIEAKQKQQEKEREERGYG</sequence>
<dbReference type="AlphaFoldDB" id="A0A8H3VKJ2"/>
<dbReference type="EMBL" id="WNWS01000057">
    <property type="protein sequence ID" value="KAE9983836.1"/>
    <property type="molecule type" value="Genomic_DNA"/>
</dbReference>
<comment type="caution">
    <text evidence="2">The sequence shown here is derived from an EMBL/GenBank/DDBJ whole genome shotgun (WGS) entry which is preliminary data.</text>
</comment>
<evidence type="ECO:0000313" key="2">
    <source>
        <dbReference type="EMBL" id="KAE9990854.1"/>
    </source>
</evidence>
<evidence type="ECO:0000313" key="4">
    <source>
        <dbReference type="Proteomes" id="UP000490939"/>
    </source>
</evidence>
<protein>
    <submittedName>
        <fullName evidence="2">Uncharacterized protein</fullName>
    </submittedName>
</protein>
<evidence type="ECO:0000313" key="3">
    <source>
        <dbReference type="Proteomes" id="UP000447873"/>
    </source>
</evidence>
<evidence type="ECO:0000313" key="1">
    <source>
        <dbReference type="EMBL" id="KAE9983836.1"/>
    </source>
</evidence>
<keyword evidence="4" id="KW-1185">Reference proteome</keyword>
<organism evidence="2 4">
    <name type="scientific">Venturia inaequalis</name>
    <name type="common">Apple scab fungus</name>
    <dbReference type="NCBI Taxonomy" id="5025"/>
    <lineage>
        <taxon>Eukaryota</taxon>
        <taxon>Fungi</taxon>
        <taxon>Dikarya</taxon>
        <taxon>Ascomycota</taxon>
        <taxon>Pezizomycotina</taxon>
        <taxon>Dothideomycetes</taxon>
        <taxon>Pleosporomycetidae</taxon>
        <taxon>Venturiales</taxon>
        <taxon>Venturiaceae</taxon>
        <taxon>Venturia</taxon>
    </lineage>
</organism>
<accession>A0A8H3VKJ2</accession>
<name>A0A8H3VKJ2_VENIN</name>
<dbReference type="EMBL" id="WNWR01000119">
    <property type="protein sequence ID" value="KAE9990854.1"/>
    <property type="molecule type" value="Genomic_DNA"/>
</dbReference>
<gene>
    <name evidence="2" type="ORF">EG327_000847</name>
    <name evidence="1" type="ORF">EG328_009450</name>
</gene>
<reference evidence="2 4" key="1">
    <citation type="submission" date="2019-07" db="EMBL/GenBank/DDBJ databases">
        <title>Venturia inaequalis Genome Resource.</title>
        <authorList>
            <person name="Lichtner F.J."/>
        </authorList>
    </citation>
    <scope>NUCLEOTIDE SEQUENCE [LARGE SCALE GENOMIC DNA]</scope>
    <source>
        <strain evidence="1 3">120213</strain>
        <strain evidence="2 4">DMI_063113</strain>
    </source>
</reference>
<dbReference type="Proteomes" id="UP000490939">
    <property type="component" value="Unassembled WGS sequence"/>
</dbReference>
<proteinExistence type="predicted"/>